<evidence type="ECO:0000256" key="4">
    <source>
        <dbReference type="ARBA" id="ARBA00022801"/>
    </source>
</evidence>
<comment type="cofactor">
    <cofactor evidence="1">
        <name>Zn(2+)</name>
        <dbReference type="ChEBI" id="CHEBI:29105"/>
    </cofactor>
</comment>
<evidence type="ECO:0000259" key="8">
    <source>
        <dbReference type="Pfam" id="PF00962"/>
    </source>
</evidence>
<evidence type="ECO:0000256" key="5">
    <source>
        <dbReference type="ARBA" id="ARBA00022833"/>
    </source>
</evidence>
<evidence type="ECO:0000256" key="7">
    <source>
        <dbReference type="ARBA" id="ARBA00048787"/>
    </source>
</evidence>
<dbReference type="PANTHER" id="PTHR11409:SF42">
    <property type="entry name" value="ADENOSINE DEAMINASE-LIKE PROTEIN"/>
    <property type="match status" value="1"/>
</dbReference>
<keyword evidence="3" id="KW-0479">Metal-binding</keyword>
<keyword evidence="10" id="KW-1185">Reference proteome</keyword>
<dbReference type="GO" id="GO:0046103">
    <property type="term" value="P:inosine biosynthetic process"/>
    <property type="evidence" value="ECO:0007669"/>
    <property type="project" value="TreeGrafter"/>
</dbReference>
<dbReference type="GO" id="GO:0004000">
    <property type="term" value="F:adenosine deaminase activity"/>
    <property type="evidence" value="ECO:0007669"/>
    <property type="project" value="TreeGrafter"/>
</dbReference>
<dbReference type="AlphaFoldDB" id="A0A0C2GYY0"/>
<keyword evidence="5" id="KW-0862">Zinc</keyword>
<comment type="similarity">
    <text evidence="2">Belongs to the metallo-dependent hydrolases superfamily. Adenosine and AMP deaminases family.</text>
</comment>
<dbReference type="EMBL" id="KN729402">
    <property type="protein sequence ID" value="KIH62326.1"/>
    <property type="molecule type" value="Genomic_DNA"/>
</dbReference>
<dbReference type="InterPro" id="IPR032466">
    <property type="entry name" value="Metal_Hydrolase"/>
</dbReference>
<evidence type="ECO:0000256" key="6">
    <source>
        <dbReference type="ARBA" id="ARBA00023080"/>
    </source>
</evidence>
<feature type="domain" description="Adenosine deaminase" evidence="8">
    <location>
        <begin position="4"/>
        <end position="70"/>
    </location>
</feature>
<dbReference type="Proteomes" id="UP000054047">
    <property type="component" value="Unassembled WGS sequence"/>
</dbReference>
<gene>
    <name evidence="9" type="ORF">ANCDUO_07393</name>
</gene>
<dbReference type="InterPro" id="IPR006330">
    <property type="entry name" value="Ado/ade_deaminase"/>
</dbReference>
<dbReference type="PANTHER" id="PTHR11409">
    <property type="entry name" value="ADENOSINE DEAMINASE"/>
    <property type="match status" value="1"/>
</dbReference>
<organism evidence="9 10">
    <name type="scientific">Ancylostoma duodenale</name>
    <dbReference type="NCBI Taxonomy" id="51022"/>
    <lineage>
        <taxon>Eukaryota</taxon>
        <taxon>Metazoa</taxon>
        <taxon>Ecdysozoa</taxon>
        <taxon>Nematoda</taxon>
        <taxon>Chromadorea</taxon>
        <taxon>Rhabditida</taxon>
        <taxon>Rhabditina</taxon>
        <taxon>Rhabditomorpha</taxon>
        <taxon>Strongyloidea</taxon>
        <taxon>Ancylostomatidae</taxon>
        <taxon>Ancylostomatinae</taxon>
        <taxon>Ancylostoma</taxon>
    </lineage>
</organism>
<reference evidence="9 10" key="1">
    <citation type="submission" date="2013-12" db="EMBL/GenBank/DDBJ databases">
        <title>Draft genome of the parsitic nematode Ancylostoma duodenale.</title>
        <authorList>
            <person name="Mitreva M."/>
        </authorList>
    </citation>
    <scope>NUCLEOTIDE SEQUENCE [LARGE SCALE GENOMIC DNA]</scope>
    <source>
        <strain evidence="9 10">Zhejiang</strain>
    </source>
</reference>
<proteinExistence type="inferred from homology"/>
<dbReference type="GO" id="GO:0009117">
    <property type="term" value="P:nucleotide metabolic process"/>
    <property type="evidence" value="ECO:0007669"/>
    <property type="project" value="UniProtKB-KW"/>
</dbReference>
<evidence type="ECO:0000313" key="10">
    <source>
        <dbReference type="Proteomes" id="UP000054047"/>
    </source>
</evidence>
<dbReference type="Pfam" id="PF00962">
    <property type="entry name" value="A_deaminase"/>
    <property type="match status" value="1"/>
</dbReference>
<keyword evidence="4" id="KW-0378">Hydrolase</keyword>
<accession>A0A0C2GYY0</accession>
<evidence type="ECO:0000256" key="3">
    <source>
        <dbReference type="ARBA" id="ARBA00022723"/>
    </source>
</evidence>
<comment type="catalytic activity">
    <reaction evidence="7">
        <text>N(6)-methyl-AMP + H2O + H(+) = IMP + methylamine</text>
        <dbReference type="Rhea" id="RHEA:16001"/>
        <dbReference type="ChEBI" id="CHEBI:15377"/>
        <dbReference type="ChEBI" id="CHEBI:15378"/>
        <dbReference type="ChEBI" id="CHEBI:58053"/>
        <dbReference type="ChEBI" id="CHEBI:59338"/>
        <dbReference type="ChEBI" id="CHEBI:144842"/>
    </reaction>
    <physiologicalReaction direction="left-to-right" evidence="7">
        <dbReference type="Rhea" id="RHEA:16002"/>
    </physiologicalReaction>
</comment>
<evidence type="ECO:0000256" key="1">
    <source>
        <dbReference type="ARBA" id="ARBA00001947"/>
    </source>
</evidence>
<dbReference type="SUPFAM" id="SSF51556">
    <property type="entry name" value="Metallo-dependent hydrolases"/>
    <property type="match status" value="1"/>
</dbReference>
<dbReference type="GO" id="GO:0006154">
    <property type="term" value="P:adenosine catabolic process"/>
    <property type="evidence" value="ECO:0007669"/>
    <property type="project" value="TreeGrafter"/>
</dbReference>
<name>A0A0C2GYY0_9BILA</name>
<sequence length="90" mass="10375">MTTATISDSHLRFWREKSVPLCICTDDKGLMDCDLSGEYYKASKAFNLTLDDLWDISKDALDMSFLDEKSDDYKRLVALLAQRKLVDRDC</sequence>
<evidence type="ECO:0000313" key="9">
    <source>
        <dbReference type="EMBL" id="KIH62326.1"/>
    </source>
</evidence>
<dbReference type="GO" id="GO:0046872">
    <property type="term" value="F:metal ion binding"/>
    <property type="evidence" value="ECO:0007669"/>
    <property type="project" value="UniProtKB-KW"/>
</dbReference>
<evidence type="ECO:0000256" key="2">
    <source>
        <dbReference type="ARBA" id="ARBA00006676"/>
    </source>
</evidence>
<protein>
    <recommendedName>
        <fullName evidence="8">Adenosine deaminase domain-containing protein</fullName>
    </recommendedName>
</protein>
<keyword evidence="6" id="KW-0546">Nucleotide metabolism</keyword>
<dbReference type="InterPro" id="IPR001365">
    <property type="entry name" value="A_deaminase_dom"/>
</dbReference>
<dbReference type="OrthoDB" id="272271at2759"/>
<dbReference type="Gene3D" id="3.20.20.140">
    <property type="entry name" value="Metal-dependent hydrolases"/>
    <property type="match status" value="1"/>
</dbReference>